<dbReference type="InterPro" id="IPR039424">
    <property type="entry name" value="SBP_5"/>
</dbReference>
<reference evidence="2 3" key="1">
    <citation type="submission" date="2024-10" db="EMBL/GenBank/DDBJ databases">
        <authorList>
            <person name="Ratan Roy A."/>
            <person name="Morales Sandoval P.H."/>
            <person name="De Los Santos Villalobos S."/>
            <person name="Chakraborty S."/>
            <person name="Mukherjee J."/>
        </authorList>
    </citation>
    <scope>NUCLEOTIDE SEQUENCE [LARGE SCALE GENOMIC DNA]</scope>
    <source>
        <strain evidence="2 3">S1</strain>
    </source>
</reference>
<dbReference type="PANTHER" id="PTHR30290">
    <property type="entry name" value="PERIPLASMIC BINDING COMPONENT OF ABC TRANSPORTER"/>
    <property type="match status" value="1"/>
</dbReference>
<organism evidence="2 3">
    <name type="scientific">Almyronema epifaneia S1</name>
    <dbReference type="NCBI Taxonomy" id="2991925"/>
    <lineage>
        <taxon>Bacteria</taxon>
        <taxon>Bacillati</taxon>
        <taxon>Cyanobacteriota</taxon>
        <taxon>Cyanophyceae</taxon>
        <taxon>Nodosilineales</taxon>
        <taxon>Nodosilineaceae</taxon>
        <taxon>Almyronema</taxon>
        <taxon>Almyronema epifaneia</taxon>
    </lineage>
</organism>
<dbReference type="PANTHER" id="PTHR30290:SF65">
    <property type="entry name" value="MONOACYL PHOSPHATIDYLINOSITOL TETRAMANNOSIDE-BINDING PROTEIN LPQW-RELATED"/>
    <property type="match status" value="1"/>
</dbReference>
<gene>
    <name evidence="2" type="ORF">ACFVKH_10720</name>
</gene>
<protein>
    <submittedName>
        <fullName evidence="2">Peptide ABC transporter substrate-binding protein</fullName>
    </submittedName>
</protein>
<feature type="domain" description="Solute-binding protein family 5" evidence="1">
    <location>
        <begin position="81"/>
        <end position="478"/>
    </location>
</feature>
<dbReference type="Gene3D" id="3.10.105.10">
    <property type="entry name" value="Dipeptide-binding Protein, Domain 3"/>
    <property type="match status" value="1"/>
</dbReference>
<dbReference type="EMBL" id="JBHZOL010000071">
    <property type="protein sequence ID" value="MFE4106751.1"/>
    <property type="molecule type" value="Genomic_DNA"/>
</dbReference>
<evidence type="ECO:0000259" key="1">
    <source>
        <dbReference type="Pfam" id="PF00496"/>
    </source>
</evidence>
<proteinExistence type="predicted"/>
<dbReference type="Proteomes" id="UP001600165">
    <property type="component" value="Unassembled WGS sequence"/>
</dbReference>
<accession>A0ABW6IF25</accession>
<dbReference type="SUPFAM" id="SSF53850">
    <property type="entry name" value="Periplasmic binding protein-like II"/>
    <property type="match status" value="1"/>
</dbReference>
<keyword evidence="3" id="KW-1185">Reference proteome</keyword>
<name>A0ABW6IF25_9CYAN</name>
<dbReference type="PROSITE" id="PS51257">
    <property type="entry name" value="PROKAR_LIPOPROTEIN"/>
    <property type="match status" value="1"/>
</dbReference>
<dbReference type="Gene3D" id="3.40.190.10">
    <property type="entry name" value="Periplasmic binding protein-like II"/>
    <property type="match status" value="1"/>
</dbReference>
<dbReference type="InterPro" id="IPR000914">
    <property type="entry name" value="SBP_5_dom"/>
</dbReference>
<dbReference type="Pfam" id="PF00496">
    <property type="entry name" value="SBP_bac_5"/>
    <property type="match status" value="1"/>
</dbReference>
<dbReference type="CDD" id="cd08513">
    <property type="entry name" value="PBP2_thermophilic_Hb8_like"/>
    <property type="match status" value="1"/>
</dbReference>
<evidence type="ECO:0000313" key="2">
    <source>
        <dbReference type="EMBL" id="MFE4106751.1"/>
    </source>
</evidence>
<dbReference type="InterPro" id="IPR030678">
    <property type="entry name" value="Peptide/Ni-bd"/>
</dbReference>
<evidence type="ECO:0000313" key="3">
    <source>
        <dbReference type="Proteomes" id="UP001600165"/>
    </source>
</evidence>
<sequence length="572" mass="62723">MMRLPAFLGLSLGLLVGCGSGDRPAAQSSTSQTAADTPLRLLYWQAPTILNPHLSSGFKDAEASRITLEPLASFDAQGNLVPFLAAEAPTLENGGVAADGQSVTWKLKEGITWSDGEPFTAADVVFTYEFISNPETGSTTAGTYEVIESVEALDDYTVQVNFKAVNPAWFLVFTGTEGMILPQHLYQDYVGAKAREAPANLMPIGTGPYQVTEFRPGDMVIYQPNPNYRQVDQLAFEQIELKGGGDATSAARAVLQTGDADFAYNIQVEAPILKQLEAAGQGEVVAGFGALAERVVLNFSDPNQATAAGERSSVEFPHPFFTDPQVRQAFNLAIDRETIAEQLYGSTGRPTANFLVAPDQFHSQNTDYVYDLALAADLLDKAGWQDTNGNGIRDKNGIEMAVLFQTSVNPVRQKTQEIIKQALESIGVEVELKSIDPTIHFSGDPASTETIEHFYADMQMFTTGNTNPDPGAYMKTLTCDEIAQKANNWSKQNYARYCNPVYDDLWQQSTTELDPQKRQDLFIQMNDLLVNEAVVLPIVHRADADAVSNQLEGVNITPWDLHTWNIAEWRRL</sequence>
<dbReference type="RefSeq" id="WP_377964801.1">
    <property type="nucleotide sequence ID" value="NZ_JBHZOL010000071.1"/>
</dbReference>
<comment type="caution">
    <text evidence="2">The sequence shown here is derived from an EMBL/GenBank/DDBJ whole genome shotgun (WGS) entry which is preliminary data.</text>
</comment>
<dbReference type="PIRSF" id="PIRSF002741">
    <property type="entry name" value="MppA"/>
    <property type="match status" value="1"/>
</dbReference>